<organism evidence="1 2">
    <name type="scientific">Prorocentrum cordatum</name>
    <dbReference type="NCBI Taxonomy" id="2364126"/>
    <lineage>
        <taxon>Eukaryota</taxon>
        <taxon>Sar</taxon>
        <taxon>Alveolata</taxon>
        <taxon>Dinophyceae</taxon>
        <taxon>Prorocentrales</taxon>
        <taxon>Prorocentraceae</taxon>
        <taxon>Prorocentrum</taxon>
    </lineage>
</organism>
<name>A0ABN9VPI5_9DINO</name>
<evidence type="ECO:0000313" key="1">
    <source>
        <dbReference type="EMBL" id="CAK0875315.1"/>
    </source>
</evidence>
<evidence type="ECO:0000313" key="2">
    <source>
        <dbReference type="Proteomes" id="UP001189429"/>
    </source>
</evidence>
<dbReference type="EMBL" id="CAUYUJ010017502">
    <property type="protein sequence ID" value="CAK0875315.1"/>
    <property type="molecule type" value="Genomic_DNA"/>
</dbReference>
<sequence>MGSPRVKLRAGCTSILGQALMCVPAPGGHYFATGFADPWFTTWSKTSGSTSASGNFIVGASGYDTLAENYLHAVVLLAASGSRIGCVHLGSYSTVLSELAAAMGPCPGTSSGISRTCLTLVARTWNAKQLWTCYVQ</sequence>
<protein>
    <submittedName>
        <fullName evidence="1">Uncharacterized protein</fullName>
    </submittedName>
</protein>
<accession>A0ABN9VPI5</accession>
<proteinExistence type="predicted"/>
<reference evidence="1" key="1">
    <citation type="submission" date="2023-10" db="EMBL/GenBank/DDBJ databases">
        <authorList>
            <person name="Chen Y."/>
            <person name="Shah S."/>
            <person name="Dougan E. K."/>
            <person name="Thang M."/>
            <person name="Chan C."/>
        </authorList>
    </citation>
    <scope>NUCLEOTIDE SEQUENCE [LARGE SCALE GENOMIC DNA]</scope>
</reference>
<dbReference type="Proteomes" id="UP001189429">
    <property type="component" value="Unassembled WGS sequence"/>
</dbReference>
<gene>
    <name evidence="1" type="ORF">PCOR1329_LOCUS60011</name>
</gene>
<comment type="caution">
    <text evidence="1">The sequence shown here is derived from an EMBL/GenBank/DDBJ whole genome shotgun (WGS) entry which is preliminary data.</text>
</comment>
<keyword evidence="2" id="KW-1185">Reference proteome</keyword>